<evidence type="ECO:0000256" key="1">
    <source>
        <dbReference type="SAM" id="MobiDB-lite"/>
    </source>
</evidence>
<dbReference type="EMBL" id="CP120992">
    <property type="protein sequence ID" value="WLQ45575.1"/>
    <property type="molecule type" value="Genomic_DNA"/>
</dbReference>
<evidence type="ECO:0000313" key="3">
    <source>
        <dbReference type="Proteomes" id="UP001229952"/>
    </source>
</evidence>
<proteinExistence type="predicted"/>
<feature type="region of interest" description="Disordered" evidence="1">
    <location>
        <begin position="1"/>
        <end position="37"/>
    </location>
</feature>
<keyword evidence="3" id="KW-1185">Reference proteome</keyword>
<dbReference type="Proteomes" id="UP001229952">
    <property type="component" value="Chromosome"/>
</dbReference>
<accession>A0ABY9IF44</accession>
<evidence type="ECO:0008006" key="4">
    <source>
        <dbReference type="Google" id="ProtNLM"/>
    </source>
</evidence>
<organism evidence="2 3">
    <name type="scientific">Streptomyces laculatispora</name>
    <dbReference type="NCBI Taxonomy" id="887464"/>
    <lineage>
        <taxon>Bacteria</taxon>
        <taxon>Bacillati</taxon>
        <taxon>Actinomycetota</taxon>
        <taxon>Actinomycetes</taxon>
        <taxon>Kitasatosporales</taxon>
        <taxon>Streptomycetaceae</taxon>
        <taxon>Streptomyces</taxon>
    </lineage>
</organism>
<reference evidence="2 3" key="1">
    <citation type="submission" date="2023-03" db="EMBL/GenBank/DDBJ databases">
        <title>Isolation and description of six Streptomyces strains from soil environments, able to metabolize different microbial glucans.</title>
        <authorList>
            <person name="Widen T."/>
            <person name="Larsbrink J."/>
        </authorList>
    </citation>
    <scope>NUCLEOTIDE SEQUENCE [LARGE SCALE GENOMIC DNA]</scope>
    <source>
        <strain evidence="2 3">Mut2</strain>
    </source>
</reference>
<protein>
    <recommendedName>
        <fullName evidence="4">Transposase</fullName>
    </recommendedName>
</protein>
<gene>
    <name evidence="2" type="ORF">P8A22_02360</name>
</gene>
<evidence type="ECO:0000313" key="2">
    <source>
        <dbReference type="EMBL" id="WLQ45575.1"/>
    </source>
</evidence>
<name>A0ABY9IF44_9ACTN</name>
<sequence length="200" mass="21965">MAEDTAAQPQREGLTVGQLPAHGDVRVPAARPVHPDGEGVAQLIQGQYREKIGRHHEGGGADRAVTQLQRAHEVEVAPAPVLTAASELFQRVGLTERLHSALDYLPPEEFEAATTDPRRPRTLPETIETGRYETQGSSGCTNAWKLWEEIVPLGYQGSYARVRAYLRLKRTSPRPAAARPPSPRAVAGWILRRPETLSES</sequence>